<evidence type="ECO:0000259" key="5">
    <source>
        <dbReference type="Pfam" id="PF13525"/>
    </source>
</evidence>
<dbReference type="NCBIfam" id="TIGR02795">
    <property type="entry name" value="tol_pal_ybgF"/>
    <property type="match status" value="1"/>
</dbReference>
<keyword evidence="8" id="KW-1185">Reference proteome</keyword>
<keyword evidence="2" id="KW-0574">Periplasm</keyword>
<keyword evidence="1 2" id="KW-0732">Signal</keyword>
<dbReference type="OrthoDB" id="9768142at2"/>
<feature type="signal peptide" evidence="2">
    <location>
        <begin position="1"/>
        <end position="20"/>
    </location>
</feature>
<keyword evidence="2" id="KW-0131">Cell cycle</keyword>
<sequence length="248" mass="28236" precursor="true">MLKRSLMTVSFMLSGAAVCAAPAPVTDVNSQPLEERVATLERIVNSRTGTQQRMQQRLDELQNEVNELRGSVEVHSHKLEQILERQRELYLEIDKRIQEVTQRQQEPSQPLVSEPTASSTAAPQSEDQAYDHAVNLILKEKRYDDAIPEFKAFLSNYPDSEYAPNAHYWLGQLLFNQQQWSESENHFERVVNGFPESSKRADSMLKLAMIAQNQSNLAKARQLFEQVSSEYPDSSAANLAKSRLQSLK</sequence>
<dbReference type="EMBL" id="CP029347">
    <property type="protein sequence ID" value="AWL12317.1"/>
    <property type="molecule type" value="Genomic_DNA"/>
</dbReference>
<dbReference type="GO" id="GO:0030288">
    <property type="term" value="C:outer membrane-bounded periplasmic space"/>
    <property type="evidence" value="ECO:0007669"/>
    <property type="project" value="UniProtKB-UniRule"/>
</dbReference>
<evidence type="ECO:0000256" key="4">
    <source>
        <dbReference type="SAM" id="MobiDB-lite"/>
    </source>
</evidence>
<dbReference type="InterPro" id="IPR034706">
    <property type="entry name" value="CpoB"/>
</dbReference>
<keyword evidence="2" id="KW-0132">Cell division</keyword>
<reference evidence="7 8" key="1">
    <citation type="submission" date="2018-05" db="EMBL/GenBank/DDBJ databases">
        <title>Salinimonas sp. HMF8227 Genome sequencing and assembly.</title>
        <authorList>
            <person name="Kang H."/>
            <person name="Kang J."/>
            <person name="Cha I."/>
            <person name="Kim H."/>
            <person name="Joh K."/>
        </authorList>
    </citation>
    <scope>NUCLEOTIDE SEQUENCE [LARGE SCALE GENOMIC DNA]</scope>
    <source>
        <strain evidence="7 8">HMF8227</strain>
    </source>
</reference>
<dbReference type="PROSITE" id="PS50005">
    <property type="entry name" value="TPR"/>
    <property type="match status" value="1"/>
</dbReference>
<dbReference type="Pfam" id="PF16331">
    <property type="entry name" value="TolA_bind_tri"/>
    <property type="match status" value="1"/>
</dbReference>
<comment type="similarity">
    <text evidence="2">Belongs to the CpoB family.</text>
</comment>
<evidence type="ECO:0000259" key="6">
    <source>
        <dbReference type="Pfam" id="PF16331"/>
    </source>
</evidence>
<name>A0A2S2E5S7_9ALTE</name>
<dbReference type="Pfam" id="PF13525">
    <property type="entry name" value="YfiO"/>
    <property type="match status" value="1"/>
</dbReference>
<comment type="subcellular location">
    <subcellularLocation>
        <location evidence="2">Periplasm</location>
    </subcellularLocation>
</comment>
<dbReference type="Gene3D" id="1.20.5.110">
    <property type="match status" value="1"/>
</dbReference>
<evidence type="ECO:0000313" key="8">
    <source>
        <dbReference type="Proteomes" id="UP000245728"/>
    </source>
</evidence>
<keyword evidence="3" id="KW-0802">TPR repeat</keyword>
<dbReference type="GO" id="GO:0070206">
    <property type="term" value="P:protein trimerization"/>
    <property type="evidence" value="ECO:0007669"/>
    <property type="project" value="InterPro"/>
</dbReference>
<dbReference type="InterPro" id="IPR014162">
    <property type="entry name" value="CpoB_C"/>
</dbReference>
<proteinExistence type="inferred from homology"/>
<feature type="domain" description="YbgF trimerisation" evidence="6">
    <location>
        <begin position="33"/>
        <end position="105"/>
    </location>
</feature>
<protein>
    <recommendedName>
        <fullName evidence="2">Cell division coordinator CpoB</fullName>
    </recommendedName>
</protein>
<feature type="chain" id="PRO_5015789351" description="Cell division coordinator CpoB" evidence="2">
    <location>
        <begin position="21"/>
        <end position="248"/>
    </location>
</feature>
<dbReference type="Gene3D" id="1.25.40.10">
    <property type="entry name" value="Tetratricopeptide repeat domain"/>
    <property type="match status" value="1"/>
</dbReference>
<gene>
    <name evidence="2" type="primary">cpoB</name>
    <name evidence="7" type="ORF">HMF8227_01847</name>
</gene>
<organism evidence="7 8">
    <name type="scientific">Saliniradius amylolyticus</name>
    <dbReference type="NCBI Taxonomy" id="2183582"/>
    <lineage>
        <taxon>Bacteria</taxon>
        <taxon>Pseudomonadati</taxon>
        <taxon>Pseudomonadota</taxon>
        <taxon>Gammaproteobacteria</taxon>
        <taxon>Alteromonadales</taxon>
        <taxon>Alteromonadaceae</taxon>
        <taxon>Saliniradius</taxon>
    </lineage>
</organism>
<feature type="repeat" description="TPR" evidence="3">
    <location>
        <begin position="164"/>
        <end position="197"/>
    </location>
</feature>
<comment type="function">
    <text evidence="2">Mediates coordination of peptidoglycan synthesis and outer membrane constriction during cell division.</text>
</comment>
<feature type="region of interest" description="Disordered" evidence="4">
    <location>
        <begin position="101"/>
        <end position="128"/>
    </location>
</feature>
<dbReference type="GO" id="GO:0043093">
    <property type="term" value="P:FtsZ-dependent cytokinesis"/>
    <property type="evidence" value="ECO:0007669"/>
    <property type="project" value="UniProtKB-UniRule"/>
</dbReference>
<dbReference type="HAMAP" id="MF_02066">
    <property type="entry name" value="CpoB"/>
    <property type="match status" value="1"/>
</dbReference>
<dbReference type="Proteomes" id="UP000245728">
    <property type="component" value="Chromosome"/>
</dbReference>
<evidence type="ECO:0000256" key="1">
    <source>
        <dbReference type="ARBA" id="ARBA00022729"/>
    </source>
</evidence>
<evidence type="ECO:0000256" key="3">
    <source>
        <dbReference type="PROSITE-ProRule" id="PRU00339"/>
    </source>
</evidence>
<evidence type="ECO:0000313" key="7">
    <source>
        <dbReference type="EMBL" id="AWL12317.1"/>
    </source>
</evidence>
<feature type="compositionally biased region" description="Polar residues" evidence="4">
    <location>
        <begin position="101"/>
        <end position="127"/>
    </location>
</feature>
<dbReference type="InterPro" id="IPR011990">
    <property type="entry name" value="TPR-like_helical_dom_sf"/>
</dbReference>
<evidence type="ECO:0000256" key="2">
    <source>
        <dbReference type="HAMAP-Rule" id="MF_02066"/>
    </source>
</evidence>
<accession>A0A2S2E5S7</accession>
<dbReference type="InterPro" id="IPR019734">
    <property type="entry name" value="TPR_rpt"/>
</dbReference>
<dbReference type="InterPro" id="IPR039565">
    <property type="entry name" value="BamD-like"/>
</dbReference>
<dbReference type="InterPro" id="IPR032519">
    <property type="entry name" value="YbgF_tri"/>
</dbReference>
<dbReference type="AlphaFoldDB" id="A0A2S2E5S7"/>
<dbReference type="KEGG" id="salh:HMF8227_01847"/>
<feature type="domain" description="Outer membrane lipoprotein BamD-like" evidence="5">
    <location>
        <begin position="125"/>
        <end position="248"/>
    </location>
</feature>
<dbReference type="RefSeq" id="WP_109339903.1">
    <property type="nucleotide sequence ID" value="NZ_CP029347.1"/>
</dbReference>
<dbReference type="SUPFAM" id="SSF48452">
    <property type="entry name" value="TPR-like"/>
    <property type="match status" value="1"/>
</dbReference>